<dbReference type="GO" id="GO:0005886">
    <property type="term" value="C:plasma membrane"/>
    <property type="evidence" value="ECO:0007669"/>
    <property type="project" value="UniProtKB-SubCell"/>
</dbReference>
<keyword evidence="4 6" id="KW-1133">Transmembrane helix</keyword>
<sequence>MGIASLAYLCLFLFGGMLVSLNKYSEQKIDWTDSQGYLAEVIQFDEEKPNSRQNILEVKSILKSGRWEEAFGEVLVYHQLDQELRPGMILFVQGIPEYIEKPSNPSEFDYASYLARKGIGSRHFIGKKAELIGNHPSQKTTYWIENLRNSISLQLKEKIPDPRSNQVAQALLLGQKQFLDQDTKTAYSQSGVMHVLAVSGLHVGIIYLFLMFLIKPFGLKKVGLKSYLIFVVFCIWLYALITGMSPSVLRAATMFTLITFGQMRERKPSIFNVLAFSAILMITLNPEVIFEVGFQLSYLAVGGIVLIHPLVARLWTPATKVSEYIWQLIAVSISAQLATFPLTVYYFHSFPTFFLLGNLVVLPMAFLVMQIGVPLVVFSWVPFLSDFLGVLVSYLILVQNWLIDLIQKLPFSQLDRLTISISTMIFVWLVLMIWAMWEEGQKRKLVWLTLFLGFFWSGMRLFESLHATSEELILYHTKSGIILDYVSNGNVRSWNVGVTPEDIRFKVDSYRLARNWDQIPKSLAGIKNDPSTFYFPLESFSIDMEKQELDISKKSPKSVQRWSKGRWEEISVSEKITSDQAAMRILF</sequence>
<feature type="transmembrane region" description="Helical" evidence="6">
    <location>
        <begin position="6"/>
        <end position="24"/>
    </location>
</feature>
<feature type="transmembrane region" description="Helical" evidence="6">
    <location>
        <begin position="328"/>
        <end position="347"/>
    </location>
</feature>
<reference evidence="9 10" key="1">
    <citation type="submission" date="2020-08" db="EMBL/GenBank/DDBJ databases">
        <title>Genomic Encyclopedia of Type Strains, Phase IV (KMG-IV): sequencing the most valuable type-strain genomes for metagenomic binning, comparative biology and taxonomic classification.</title>
        <authorList>
            <person name="Goeker M."/>
        </authorList>
    </citation>
    <scope>NUCLEOTIDE SEQUENCE [LARGE SCALE GENOMIC DNA]</scope>
    <source>
        <strain evidence="9 10">DSM 102044</strain>
    </source>
</reference>
<organism evidence="9 10">
    <name type="scientific">Algoriphagus iocasae</name>
    <dbReference type="NCBI Taxonomy" id="1836499"/>
    <lineage>
        <taxon>Bacteria</taxon>
        <taxon>Pseudomonadati</taxon>
        <taxon>Bacteroidota</taxon>
        <taxon>Cytophagia</taxon>
        <taxon>Cytophagales</taxon>
        <taxon>Cyclobacteriaceae</taxon>
        <taxon>Algoriphagus</taxon>
    </lineage>
</organism>
<evidence type="ECO:0000313" key="10">
    <source>
        <dbReference type="Proteomes" id="UP000588604"/>
    </source>
</evidence>
<dbReference type="Proteomes" id="UP000588604">
    <property type="component" value="Unassembled WGS sequence"/>
</dbReference>
<evidence type="ECO:0000259" key="8">
    <source>
        <dbReference type="Pfam" id="PF13567"/>
    </source>
</evidence>
<dbReference type="PANTHER" id="PTHR30619">
    <property type="entry name" value="DNA INTERNALIZATION/COMPETENCE PROTEIN COMEC/REC2"/>
    <property type="match status" value="1"/>
</dbReference>
<dbReference type="PANTHER" id="PTHR30619:SF1">
    <property type="entry name" value="RECOMBINATION PROTEIN 2"/>
    <property type="match status" value="1"/>
</dbReference>
<dbReference type="Pfam" id="PF13567">
    <property type="entry name" value="DUF4131"/>
    <property type="match status" value="1"/>
</dbReference>
<evidence type="ECO:0000256" key="3">
    <source>
        <dbReference type="ARBA" id="ARBA00022692"/>
    </source>
</evidence>
<comment type="subcellular location">
    <subcellularLocation>
        <location evidence="1">Cell membrane</location>
        <topology evidence="1">Multi-pass membrane protein</topology>
    </subcellularLocation>
</comment>
<keyword evidence="3 6" id="KW-0812">Transmembrane</keyword>
<dbReference type="InterPro" id="IPR025405">
    <property type="entry name" value="DUF4131"/>
</dbReference>
<dbReference type="EMBL" id="JACIJO010000004">
    <property type="protein sequence ID" value="MBB6328604.1"/>
    <property type="molecule type" value="Genomic_DNA"/>
</dbReference>
<keyword evidence="10" id="KW-1185">Reference proteome</keyword>
<keyword evidence="2" id="KW-1003">Cell membrane</keyword>
<evidence type="ECO:0000256" key="1">
    <source>
        <dbReference type="ARBA" id="ARBA00004651"/>
    </source>
</evidence>
<keyword evidence="5 6" id="KW-0472">Membrane</keyword>
<feature type="transmembrane region" description="Helical" evidence="6">
    <location>
        <begin position="417"/>
        <end position="437"/>
    </location>
</feature>
<feature type="transmembrane region" description="Helical" evidence="6">
    <location>
        <begin position="270"/>
        <end position="290"/>
    </location>
</feature>
<proteinExistence type="predicted"/>
<dbReference type="AlphaFoldDB" id="A0A841MVJ0"/>
<evidence type="ECO:0000256" key="4">
    <source>
        <dbReference type="ARBA" id="ARBA00022989"/>
    </source>
</evidence>
<feature type="transmembrane region" description="Helical" evidence="6">
    <location>
        <begin position="192"/>
        <end position="214"/>
    </location>
</feature>
<protein>
    <submittedName>
        <fullName evidence="9">Competence protein ComEC</fullName>
    </submittedName>
</protein>
<name>A0A841MVJ0_9BACT</name>
<comment type="caution">
    <text evidence="9">The sequence shown here is derived from an EMBL/GenBank/DDBJ whole genome shotgun (WGS) entry which is preliminary data.</text>
</comment>
<feature type="transmembrane region" description="Helical" evidence="6">
    <location>
        <begin position="226"/>
        <end position="249"/>
    </location>
</feature>
<dbReference type="InterPro" id="IPR052159">
    <property type="entry name" value="Competence_DNA_uptake"/>
</dbReference>
<evidence type="ECO:0000256" key="5">
    <source>
        <dbReference type="ARBA" id="ARBA00023136"/>
    </source>
</evidence>
<evidence type="ECO:0000256" key="6">
    <source>
        <dbReference type="SAM" id="Phobius"/>
    </source>
</evidence>
<evidence type="ECO:0000259" key="7">
    <source>
        <dbReference type="Pfam" id="PF03772"/>
    </source>
</evidence>
<gene>
    <name evidence="9" type="ORF">FHS59_004260</name>
</gene>
<feature type="transmembrane region" description="Helical" evidence="6">
    <location>
        <begin position="444"/>
        <end position="462"/>
    </location>
</feature>
<dbReference type="Pfam" id="PF03772">
    <property type="entry name" value="Competence"/>
    <property type="match status" value="1"/>
</dbReference>
<accession>A0A841MVJ0</accession>
<dbReference type="InterPro" id="IPR004477">
    <property type="entry name" value="ComEC_N"/>
</dbReference>
<feature type="transmembrane region" description="Helical" evidence="6">
    <location>
        <begin position="296"/>
        <end position="316"/>
    </location>
</feature>
<feature type="domain" description="ComEC/Rec2-related protein" evidence="7">
    <location>
        <begin position="171"/>
        <end position="439"/>
    </location>
</feature>
<evidence type="ECO:0000256" key="2">
    <source>
        <dbReference type="ARBA" id="ARBA00022475"/>
    </source>
</evidence>
<evidence type="ECO:0000313" key="9">
    <source>
        <dbReference type="EMBL" id="MBB6328604.1"/>
    </source>
</evidence>
<feature type="domain" description="DUF4131" evidence="8">
    <location>
        <begin position="4"/>
        <end position="125"/>
    </location>
</feature>
<dbReference type="NCBIfam" id="TIGR00360">
    <property type="entry name" value="ComEC_N-term"/>
    <property type="match status" value="1"/>
</dbReference>